<dbReference type="InterPro" id="IPR036318">
    <property type="entry name" value="FAD-bd_PCMH-like_sf"/>
</dbReference>
<dbReference type="Gene3D" id="3.40.462.20">
    <property type="match status" value="1"/>
</dbReference>
<dbReference type="PANTHER" id="PTHR42973">
    <property type="entry name" value="BINDING OXIDOREDUCTASE, PUTATIVE (AFU_ORTHOLOGUE AFUA_1G17690)-RELATED"/>
    <property type="match status" value="1"/>
</dbReference>
<dbReference type="RefSeq" id="WP_132190181.1">
    <property type="nucleotide sequence ID" value="NZ_SLWM01000003.1"/>
</dbReference>
<dbReference type="Pfam" id="PF01565">
    <property type="entry name" value="FAD_binding_4"/>
    <property type="match status" value="1"/>
</dbReference>
<dbReference type="InterPro" id="IPR050416">
    <property type="entry name" value="FAD-linked_Oxidoreductase"/>
</dbReference>
<organism evidence="7 8">
    <name type="scientific">Kribbella orskensis</name>
    <dbReference type="NCBI Taxonomy" id="2512216"/>
    <lineage>
        <taxon>Bacteria</taxon>
        <taxon>Bacillati</taxon>
        <taxon>Actinomycetota</taxon>
        <taxon>Actinomycetes</taxon>
        <taxon>Propionibacteriales</taxon>
        <taxon>Kribbellaceae</taxon>
        <taxon>Kribbella</taxon>
    </lineage>
</organism>
<feature type="domain" description="FAD-binding PCMH-type" evidence="6">
    <location>
        <begin position="48"/>
        <end position="216"/>
    </location>
</feature>
<comment type="caution">
    <text evidence="7">The sequence shown here is derived from an EMBL/GenBank/DDBJ whole genome shotgun (WGS) entry which is preliminary data.</text>
</comment>
<dbReference type="InterPro" id="IPR006094">
    <property type="entry name" value="Oxid_FAD_bind_N"/>
</dbReference>
<dbReference type="PROSITE" id="PS51387">
    <property type="entry name" value="FAD_PCMH"/>
    <property type="match status" value="1"/>
</dbReference>
<keyword evidence="4" id="KW-0274">FAD</keyword>
<evidence type="ECO:0000256" key="4">
    <source>
        <dbReference type="ARBA" id="ARBA00022827"/>
    </source>
</evidence>
<dbReference type="PROSITE" id="PS00862">
    <property type="entry name" value="OX2_COVAL_FAD"/>
    <property type="match status" value="1"/>
</dbReference>
<dbReference type="Gene3D" id="3.30.465.10">
    <property type="match status" value="1"/>
</dbReference>
<name>A0ABY2BP46_9ACTN</name>
<evidence type="ECO:0000259" key="6">
    <source>
        <dbReference type="PROSITE" id="PS51387"/>
    </source>
</evidence>
<keyword evidence="3" id="KW-0285">Flavoprotein</keyword>
<keyword evidence="5" id="KW-0560">Oxidoreductase</keyword>
<comment type="cofactor">
    <cofactor evidence="1">
        <name>FAD</name>
        <dbReference type="ChEBI" id="CHEBI:57692"/>
    </cofactor>
</comment>
<dbReference type="Gene3D" id="3.30.43.10">
    <property type="entry name" value="Uridine Diphospho-n-acetylenolpyruvylglucosamine Reductase, domain 2"/>
    <property type="match status" value="1"/>
</dbReference>
<dbReference type="SUPFAM" id="SSF56176">
    <property type="entry name" value="FAD-binding/transporter-associated domain-like"/>
    <property type="match status" value="1"/>
</dbReference>
<reference evidence="7 8" key="1">
    <citation type="journal article" date="2015" name="Stand. Genomic Sci.">
        <title>Genomic Encyclopedia of Bacterial and Archaeal Type Strains, Phase III: the genomes of soil and plant-associated and newly described type strains.</title>
        <authorList>
            <person name="Whitman W.B."/>
            <person name="Woyke T."/>
            <person name="Klenk H.P."/>
            <person name="Zhou Y."/>
            <person name="Lilburn T.G."/>
            <person name="Beck B.J."/>
            <person name="De Vos P."/>
            <person name="Vandamme P."/>
            <person name="Eisen J.A."/>
            <person name="Garrity G."/>
            <person name="Hugenholtz P."/>
            <person name="Kyrpides N.C."/>
        </authorList>
    </citation>
    <scope>NUCLEOTIDE SEQUENCE [LARGE SCALE GENOMIC DNA]</scope>
    <source>
        <strain evidence="7 8">VKM Ac-2538</strain>
    </source>
</reference>
<dbReference type="Pfam" id="PF08031">
    <property type="entry name" value="BBE"/>
    <property type="match status" value="1"/>
</dbReference>
<dbReference type="InterPro" id="IPR012951">
    <property type="entry name" value="BBE"/>
</dbReference>
<dbReference type="InterPro" id="IPR016169">
    <property type="entry name" value="FAD-bd_PCMH_sub2"/>
</dbReference>
<gene>
    <name evidence="7" type="ORF">EV644_10345</name>
</gene>
<keyword evidence="8" id="KW-1185">Reference proteome</keyword>
<evidence type="ECO:0000313" key="7">
    <source>
        <dbReference type="EMBL" id="TCO27349.1"/>
    </source>
</evidence>
<sequence length="441" mass="46696">MTTQAIFTPDVTGCDVVAGLLGAGFNGAIHRPGDPEYDVQRRAVIPTVDSRPLVVAEAHHRTDVQAAVRTAREYGLPLAVQATGHGTRTPADGGILLKTSAMTSVLVDPQRMVAKVGPGTRWGAVIDAAGEFGLAPLAGSSRDVGVTGYTLGGGLGWLARKYGFAADSVIRAEVVTADGRVVTASADEHSDLFWAVRGGSGNFGIVTSLEFRLYPVPVVHAGIVYFGIDRVAETLKFYRDWSATIPNELSTAIVLTRIPDAPAFPEAVRGTRALAIKALYSGEADLAEHLLKPLFEVAGPVLAGELRSMPFGESAMGGTPARYLDLVDALPDDLIDELAQLTGDSAPTVEIRHWAGAMAHPGPGAGPVGHRDATYSVIIDQEVPDLAPVLRTTGRTFVNFLADPARAATAYAPADLDRLRSVKRAYDPDNFFHLNHNIRPA</sequence>
<dbReference type="EMBL" id="SLWM01000003">
    <property type="protein sequence ID" value="TCO27349.1"/>
    <property type="molecule type" value="Genomic_DNA"/>
</dbReference>
<evidence type="ECO:0000256" key="5">
    <source>
        <dbReference type="ARBA" id="ARBA00023002"/>
    </source>
</evidence>
<dbReference type="Proteomes" id="UP000295818">
    <property type="component" value="Unassembled WGS sequence"/>
</dbReference>
<dbReference type="InterPro" id="IPR016167">
    <property type="entry name" value="FAD-bd_PCMH_sub1"/>
</dbReference>
<dbReference type="InterPro" id="IPR006093">
    <property type="entry name" value="Oxy_OxRdtase_FAD_BS"/>
</dbReference>
<evidence type="ECO:0000256" key="3">
    <source>
        <dbReference type="ARBA" id="ARBA00022630"/>
    </source>
</evidence>
<proteinExistence type="inferred from homology"/>
<comment type="similarity">
    <text evidence="2">Belongs to the oxygen-dependent FAD-linked oxidoreductase family.</text>
</comment>
<accession>A0ABY2BP46</accession>
<evidence type="ECO:0000313" key="8">
    <source>
        <dbReference type="Proteomes" id="UP000295818"/>
    </source>
</evidence>
<evidence type="ECO:0000256" key="1">
    <source>
        <dbReference type="ARBA" id="ARBA00001974"/>
    </source>
</evidence>
<protein>
    <submittedName>
        <fullName evidence="7">FAD/FMN-containing dehydrogenase</fullName>
    </submittedName>
</protein>
<dbReference type="InterPro" id="IPR016166">
    <property type="entry name" value="FAD-bd_PCMH"/>
</dbReference>
<evidence type="ECO:0000256" key="2">
    <source>
        <dbReference type="ARBA" id="ARBA00005466"/>
    </source>
</evidence>
<dbReference type="PANTHER" id="PTHR42973:SF39">
    <property type="entry name" value="FAD-BINDING PCMH-TYPE DOMAIN-CONTAINING PROTEIN"/>
    <property type="match status" value="1"/>
</dbReference>